<dbReference type="InterPro" id="IPR010869">
    <property type="entry name" value="DUF1501"/>
</dbReference>
<proteinExistence type="predicted"/>
<evidence type="ECO:0008006" key="2">
    <source>
        <dbReference type="Google" id="ProtNLM"/>
    </source>
</evidence>
<dbReference type="Pfam" id="PF07394">
    <property type="entry name" value="DUF1501"/>
    <property type="match status" value="1"/>
</dbReference>
<dbReference type="AlphaFoldDB" id="A0A381VY35"/>
<protein>
    <recommendedName>
        <fullName evidence="2">DUF1501 domain-containing protein</fullName>
    </recommendedName>
</protein>
<dbReference type="PANTHER" id="PTHR43737:SF1">
    <property type="entry name" value="DUF1501 DOMAIN-CONTAINING PROTEIN"/>
    <property type="match status" value="1"/>
</dbReference>
<dbReference type="PANTHER" id="PTHR43737">
    <property type="entry name" value="BLL7424 PROTEIN"/>
    <property type="match status" value="1"/>
</dbReference>
<accession>A0A381VY35</accession>
<sequence length="386" mass="42497">MSINANGNKKSKPPTLVVLQLSGGNDFMNTVVPYGNTLYYDFRKTVGLHEHEILHINNQVGFHPSMGAIKSLYDKGDVAIIQGIGYPDPDRSHFRSMDIWHTAEPHKFSSEGWLGRTIRELDPKKHNVVTGVSFGSGLPRAMYLSGTPAISVTELESYGLLTSLAGKAQRRALNAFTRMYTPEEFDEAAMVMKHIGQTGTDAMAGIEALSDVSTQYKSKVEYADDPLSQSLRGIAQVHLAGIGTRVFYAQHGGYDVHGSQIQTQTKLWGQVSRAVDDFFSDLRQHNADEEVIMLVFSEFGRRVRDNGNGTDHGSGGGALLIGKRVNGGLYGEYPSLSPTKQVSGDMAYNNDFRSTYSSILDDWLNVQPEPIVNGKFEKFEGILNPL</sequence>
<evidence type="ECO:0000313" key="1">
    <source>
        <dbReference type="EMBL" id="SVA45011.1"/>
    </source>
</evidence>
<dbReference type="EMBL" id="UINC01010087">
    <property type="protein sequence ID" value="SVA45011.1"/>
    <property type="molecule type" value="Genomic_DNA"/>
</dbReference>
<name>A0A381VY35_9ZZZZ</name>
<gene>
    <name evidence="1" type="ORF">METZ01_LOCUS97865</name>
</gene>
<reference evidence="1" key="1">
    <citation type="submission" date="2018-05" db="EMBL/GenBank/DDBJ databases">
        <authorList>
            <person name="Lanie J.A."/>
            <person name="Ng W.-L."/>
            <person name="Kazmierczak K.M."/>
            <person name="Andrzejewski T.M."/>
            <person name="Davidsen T.M."/>
            <person name="Wayne K.J."/>
            <person name="Tettelin H."/>
            <person name="Glass J.I."/>
            <person name="Rusch D."/>
            <person name="Podicherti R."/>
            <person name="Tsui H.-C.T."/>
            <person name="Winkler M.E."/>
        </authorList>
    </citation>
    <scope>NUCLEOTIDE SEQUENCE</scope>
</reference>
<organism evidence="1">
    <name type="scientific">marine metagenome</name>
    <dbReference type="NCBI Taxonomy" id="408172"/>
    <lineage>
        <taxon>unclassified sequences</taxon>
        <taxon>metagenomes</taxon>
        <taxon>ecological metagenomes</taxon>
    </lineage>
</organism>